<accession>A0ACB7RP66</accession>
<dbReference type="Proteomes" id="UP000821845">
    <property type="component" value="Chromosome 8"/>
</dbReference>
<dbReference type="EMBL" id="CM023488">
    <property type="protein sequence ID" value="KAH6924767.1"/>
    <property type="molecule type" value="Genomic_DNA"/>
</dbReference>
<sequence length="207" mass="23904">MSSEDLNSLCNYLNLLSAEELHRIDDFRFSRFPRLSGSTRERAIRDIRSFLESVDPLDLRLEYVGWFYSWLASQCVFQPWTVYRLDASSAARPANLPERLEHAMRSPTSHTKMVAMMDRFGRYACIMTRNPAMDTLRHEVTCVCVWNMIPYLAVCPVAMTDVRRLGRALSTVLRGEHAQRAIGNYQTCWDALTAATNNFVEEHFGLR</sequence>
<proteinExistence type="predicted"/>
<comment type="caution">
    <text evidence="1">The sequence shown here is derived from an EMBL/GenBank/DDBJ whole genome shotgun (WGS) entry which is preliminary data.</text>
</comment>
<keyword evidence="2" id="KW-1185">Reference proteome</keyword>
<protein>
    <submittedName>
        <fullName evidence="1">Uncharacterized protein</fullName>
    </submittedName>
</protein>
<reference evidence="1" key="1">
    <citation type="submission" date="2020-05" db="EMBL/GenBank/DDBJ databases">
        <title>Large-scale comparative analyses of tick genomes elucidate their genetic diversity and vector capacities.</title>
        <authorList>
            <person name="Jia N."/>
            <person name="Wang J."/>
            <person name="Shi W."/>
            <person name="Du L."/>
            <person name="Sun Y."/>
            <person name="Zhan W."/>
            <person name="Jiang J."/>
            <person name="Wang Q."/>
            <person name="Zhang B."/>
            <person name="Ji P."/>
            <person name="Sakyi L.B."/>
            <person name="Cui X."/>
            <person name="Yuan T."/>
            <person name="Jiang B."/>
            <person name="Yang W."/>
            <person name="Lam T.T.-Y."/>
            <person name="Chang Q."/>
            <person name="Ding S."/>
            <person name="Wang X."/>
            <person name="Zhu J."/>
            <person name="Ruan X."/>
            <person name="Zhao L."/>
            <person name="Wei J."/>
            <person name="Que T."/>
            <person name="Du C."/>
            <person name="Cheng J."/>
            <person name="Dai P."/>
            <person name="Han X."/>
            <person name="Huang E."/>
            <person name="Gao Y."/>
            <person name="Liu J."/>
            <person name="Shao H."/>
            <person name="Ye R."/>
            <person name="Li L."/>
            <person name="Wei W."/>
            <person name="Wang X."/>
            <person name="Wang C."/>
            <person name="Yang T."/>
            <person name="Huo Q."/>
            <person name="Li W."/>
            <person name="Guo W."/>
            <person name="Chen H."/>
            <person name="Zhou L."/>
            <person name="Ni X."/>
            <person name="Tian J."/>
            <person name="Zhou Y."/>
            <person name="Sheng Y."/>
            <person name="Liu T."/>
            <person name="Pan Y."/>
            <person name="Xia L."/>
            <person name="Li J."/>
            <person name="Zhao F."/>
            <person name="Cao W."/>
        </authorList>
    </citation>
    <scope>NUCLEOTIDE SEQUENCE</scope>
    <source>
        <strain evidence="1">Hyas-2018</strain>
    </source>
</reference>
<gene>
    <name evidence="1" type="ORF">HPB50_024193</name>
</gene>
<evidence type="ECO:0000313" key="2">
    <source>
        <dbReference type="Proteomes" id="UP000821845"/>
    </source>
</evidence>
<evidence type="ECO:0000313" key="1">
    <source>
        <dbReference type="EMBL" id="KAH6924767.1"/>
    </source>
</evidence>
<name>A0ACB7RP66_HYAAI</name>
<organism evidence="1 2">
    <name type="scientific">Hyalomma asiaticum</name>
    <name type="common">Tick</name>
    <dbReference type="NCBI Taxonomy" id="266040"/>
    <lineage>
        <taxon>Eukaryota</taxon>
        <taxon>Metazoa</taxon>
        <taxon>Ecdysozoa</taxon>
        <taxon>Arthropoda</taxon>
        <taxon>Chelicerata</taxon>
        <taxon>Arachnida</taxon>
        <taxon>Acari</taxon>
        <taxon>Parasitiformes</taxon>
        <taxon>Ixodida</taxon>
        <taxon>Ixodoidea</taxon>
        <taxon>Ixodidae</taxon>
        <taxon>Hyalomminae</taxon>
        <taxon>Hyalomma</taxon>
    </lineage>
</organism>